<reference evidence="1 9" key="1">
    <citation type="submission" date="2017-06" db="EMBL/GenBank/DDBJ databases">
        <title>A platform for efficient transgenesis in Macrostomum lignano, a flatworm model organism for stem cell research.</title>
        <authorList>
            <person name="Berezikov E."/>
        </authorList>
    </citation>
    <scope>NUCLEOTIDE SEQUENCE [LARGE SCALE GENOMIC DNA]</scope>
    <source>
        <strain evidence="1">DV1</strain>
        <tissue evidence="1">Whole organism</tissue>
    </source>
</reference>
<dbReference type="EMBL" id="NIVC01002462">
    <property type="protein sequence ID" value="PAA57631.1"/>
    <property type="molecule type" value="Genomic_DNA"/>
</dbReference>
<dbReference type="EMBL" id="NIVC01001897">
    <property type="protein sequence ID" value="PAA62820.1"/>
    <property type="molecule type" value="Genomic_DNA"/>
</dbReference>
<evidence type="ECO:0000313" key="5">
    <source>
        <dbReference type="EMBL" id="PAA63446.1"/>
    </source>
</evidence>
<evidence type="ECO:0000313" key="2">
    <source>
        <dbReference type="EMBL" id="PAA57631.1"/>
    </source>
</evidence>
<dbReference type="Proteomes" id="UP000215902">
    <property type="component" value="Unassembled WGS sequence"/>
</dbReference>
<evidence type="ECO:0000313" key="1">
    <source>
        <dbReference type="EMBL" id="PAA47338.1"/>
    </source>
</evidence>
<dbReference type="EMBL" id="NIVC01001842">
    <property type="protein sequence ID" value="PAA63446.1"/>
    <property type="molecule type" value="Genomic_DNA"/>
</dbReference>
<dbReference type="AlphaFoldDB" id="A0A267DDH7"/>
<evidence type="ECO:0000313" key="3">
    <source>
        <dbReference type="EMBL" id="PAA60379.1"/>
    </source>
</evidence>
<dbReference type="EMBL" id="NIVC01002158">
    <property type="protein sequence ID" value="PAA60379.1"/>
    <property type="molecule type" value="Genomic_DNA"/>
</dbReference>
<keyword evidence="9" id="KW-1185">Reference proteome</keyword>
<name>A0A267DDH7_9PLAT</name>
<gene>
    <name evidence="4" type="ORF">BOX15_Mlig000668g12</name>
    <name evidence="3" type="ORF">BOX15_Mlig000668g15</name>
    <name evidence="1" type="ORF">BOX15_Mlig000668g24</name>
    <name evidence="8" type="ORF">BOX15_Mlig000668g30</name>
    <name evidence="7" type="ORF">BOX15_Mlig000668g33</name>
    <name evidence="6" type="ORF">BOX15_Mlig000668g6</name>
    <name evidence="5" type="ORF">BOX15_Mlig000668g9</name>
    <name evidence="2" type="ORF">BOX15_Mlig010358g1</name>
</gene>
<protein>
    <submittedName>
        <fullName evidence="1">Uncharacterized protein</fullName>
    </submittedName>
</protein>
<accession>A0A267DDH7</accession>
<evidence type="ECO:0000313" key="8">
    <source>
        <dbReference type="EMBL" id="PAA77689.1"/>
    </source>
</evidence>
<dbReference type="EMBL" id="NIVC01004484">
    <property type="protein sequence ID" value="PAA47338.1"/>
    <property type="molecule type" value="Genomic_DNA"/>
</dbReference>
<comment type="caution">
    <text evidence="1">The sequence shown here is derived from an EMBL/GenBank/DDBJ whole genome shotgun (WGS) entry which is preliminary data.</text>
</comment>
<dbReference type="STRING" id="282301.A0A267DDH7"/>
<sequence length="760" mass="84590">MPVFLFAPGITTIAFFVYLIVTCKTTQEIDKDQVEPEVANNQDQALSGLASNIVFLSGPSASAPTLSEDTVVVGFSSTSVHGASKRTVQRHIKRSYEEAAVMLHCPCHTEDPSQQPTEPMAELGIHAAPEPTEESQMELEYQEMTSDDVGNLTSSTIESALHSDDNQCARLEAMLRDWVKATGPEVPCVNYLLQNLQDEFPGLAADYRGLMTTPRELTFRYVNPGRYYHFGVKAGLDFLLSNIGSRSRLDSLNLHLFVDGAKVHNSTTYTLWPVLGRVSNLSHSVFIIGLYYGTGKPLSASDFLADCITELRDLMADGFVSTVTSESDLILPFKLSMITCDSPARSFVKGTKACWGYFGCDKCTVEGDFCNGRVTFSDLSAALRTDFGFRGDVYPNHVLLPSPFLSLPIDMVHDFPLDPMHLIYEGIVPKCLKFLGKGRLPHRASGPNIRQISADLCSISSCIPHDFARKPRSIECVGLWKATEFRLFILYLAPIVLAGNVPESVYQLFLSLHSFVFLLSHPLVCQTYCSYAEDLAKHIVNECAIIWGDEFIVYTVHSIIHIPSEVRRRGPLDSFSCFWGENFIRFITQFVRSPRFALEQTVKRILERDVTLGFFPKHMCSIQSPFEYSGPIASSNVDFSLQGVQTFGIYRKVSLVLRGTYISVANPDCYILTRDGFAVVVTHIISTDVGCIFVGKKFIQQTALYDETFDSMSLHISVVNTLSNSLVTVRWTDFYGKAMLVSLKNRSCILPILHTLVDCA</sequence>
<evidence type="ECO:0000313" key="9">
    <source>
        <dbReference type="Proteomes" id="UP000215902"/>
    </source>
</evidence>
<dbReference type="EMBL" id="NIVC01000870">
    <property type="protein sequence ID" value="PAA75634.1"/>
    <property type="molecule type" value="Genomic_DNA"/>
</dbReference>
<dbReference type="EMBL" id="NIVC01001657">
    <property type="protein sequence ID" value="PAA65395.1"/>
    <property type="molecule type" value="Genomic_DNA"/>
</dbReference>
<organism evidence="1 9">
    <name type="scientific">Macrostomum lignano</name>
    <dbReference type="NCBI Taxonomy" id="282301"/>
    <lineage>
        <taxon>Eukaryota</taxon>
        <taxon>Metazoa</taxon>
        <taxon>Spiralia</taxon>
        <taxon>Lophotrochozoa</taxon>
        <taxon>Platyhelminthes</taxon>
        <taxon>Rhabditophora</taxon>
        <taxon>Macrostomorpha</taxon>
        <taxon>Macrostomida</taxon>
        <taxon>Macrostomidae</taxon>
        <taxon>Macrostomum</taxon>
    </lineage>
</organism>
<dbReference type="EMBL" id="NIVC01000730">
    <property type="protein sequence ID" value="PAA77689.1"/>
    <property type="molecule type" value="Genomic_DNA"/>
</dbReference>
<evidence type="ECO:0000313" key="6">
    <source>
        <dbReference type="EMBL" id="PAA65395.1"/>
    </source>
</evidence>
<dbReference type="PANTHER" id="PTHR33053">
    <property type="entry name" value="PROTEIN, PUTATIVE-RELATED"/>
    <property type="match status" value="1"/>
</dbReference>
<proteinExistence type="predicted"/>
<evidence type="ECO:0000313" key="7">
    <source>
        <dbReference type="EMBL" id="PAA75634.1"/>
    </source>
</evidence>
<evidence type="ECO:0000313" key="4">
    <source>
        <dbReference type="EMBL" id="PAA62820.1"/>
    </source>
</evidence>
<dbReference type="OrthoDB" id="10036512at2759"/>